<dbReference type="AlphaFoldDB" id="A0A1V8T4I0"/>
<evidence type="ECO:0000256" key="1">
    <source>
        <dbReference type="SAM" id="MobiDB-lite"/>
    </source>
</evidence>
<evidence type="ECO:0000313" key="3">
    <source>
        <dbReference type="EMBL" id="OQO06327.1"/>
    </source>
</evidence>
<evidence type="ECO:0000256" key="2">
    <source>
        <dbReference type="SAM" id="Phobius"/>
    </source>
</evidence>
<keyword evidence="4" id="KW-1185">Reference proteome</keyword>
<comment type="caution">
    <text evidence="3">The sequence shown here is derived from an EMBL/GenBank/DDBJ whole genome shotgun (WGS) entry which is preliminary data.</text>
</comment>
<sequence length="676" mass="73205">MDDDLAALPKDFEDTFVVEPSLQPRLAFRLLDLPPEIWLAIGAYAVLKPPLNVTLAVTNDLQAKMVAQPAITRTCRLLRKELLPVFYKRNSFSALHFSKVSCIRKWFAAIGQVNCEAMCTFTFMAQYHTEFWAEQFRRMGIYARVSTADDDTGIGFGDWPHKFLVTFRGVAALRAEQLEYDAVMGEAMQLFERWVARSDIIDKCGQKFFSSRSDELNTNTGVVFRNTVVKQCIVSADAAAATLAPAPSCPGGNNTIYIDNSKLAYTIHCNSDNSAPSYNSIHVQTGGYAECFSSCSLQSTCTGFTYVGLDNGSCYFKSSLLTGSYVAKAGSNYITASKNDPTASVSQPALPDSNKSNTGAIAGGVVAGVLLLVLLLVLAAFLVKRRRAKLDSKRATVSHIFGGAVEPGKASSPDDQQMHTLPIHQRSGSTSHDVFAPYGGAYYQSSTTPQYSPVIWSAPQAKRFYRGTEAYDEDGTAVSSVKSGGEQKSYAGYPASGARMSEASEGGILLPASIYHPAANRSADPIPMLDSTPVRRATTSSSSTSSHRAPRFVEHISELADTSPPVTPPRFVAQRAPLTPSADSPTLGRDRTRASVAGLADAERRDQHLMSWNNYSDRHVESAQHGELGATMSPGKDRPGERRQEEVGVSPDLTKTPIDRGLVVSPLGSLERKGGR</sequence>
<keyword evidence="2" id="KW-1133">Transmembrane helix</keyword>
<keyword evidence="2" id="KW-0472">Membrane</keyword>
<accession>A0A1V8T4I0</accession>
<dbReference type="Proteomes" id="UP000192596">
    <property type="component" value="Unassembled WGS sequence"/>
</dbReference>
<reference evidence="4" key="1">
    <citation type="submission" date="2017-03" db="EMBL/GenBank/DDBJ databases">
        <title>Genomes of endolithic fungi from Antarctica.</title>
        <authorList>
            <person name="Coleine C."/>
            <person name="Masonjones S."/>
            <person name="Stajich J.E."/>
        </authorList>
    </citation>
    <scope>NUCLEOTIDE SEQUENCE [LARGE SCALE GENOMIC DNA]</scope>
    <source>
        <strain evidence="4">CCFEE 5527</strain>
    </source>
</reference>
<name>A0A1V8T4I0_9PEZI</name>
<feature type="compositionally biased region" description="Basic and acidic residues" evidence="1">
    <location>
        <begin position="635"/>
        <end position="646"/>
    </location>
</feature>
<dbReference type="Gene3D" id="1.20.5.510">
    <property type="entry name" value="Single helix bin"/>
    <property type="match status" value="1"/>
</dbReference>
<feature type="region of interest" description="Disordered" evidence="1">
    <location>
        <begin position="622"/>
        <end position="676"/>
    </location>
</feature>
<evidence type="ECO:0008006" key="5">
    <source>
        <dbReference type="Google" id="ProtNLM"/>
    </source>
</evidence>
<proteinExistence type="predicted"/>
<dbReference type="InParanoid" id="A0A1V8T4I0"/>
<dbReference type="GO" id="GO:0005524">
    <property type="term" value="F:ATP binding"/>
    <property type="evidence" value="ECO:0007669"/>
    <property type="project" value="UniProtKB-KW"/>
</dbReference>
<feature type="transmembrane region" description="Helical" evidence="2">
    <location>
        <begin position="360"/>
        <end position="383"/>
    </location>
</feature>
<gene>
    <name evidence="3" type="ORF">B0A48_08916</name>
</gene>
<feature type="region of interest" description="Disordered" evidence="1">
    <location>
        <begin position="523"/>
        <end position="550"/>
    </location>
</feature>
<dbReference type="STRING" id="1507870.A0A1V8T4I0"/>
<organism evidence="3 4">
    <name type="scientific">Cryoendolithus antarcticus</name>
    <dbReference type="NCBI Taxonomy" id="1507870"/>
    <lineage>
        <taxon>Eukaryota</taxon>
        <taxon>Fungi</taxon>
        <taxon>Dikarya</taxon>
        <taxon>Ascomycota</taxon>
        <taxon>Pezizomycotina</taxon>
        <taxon>Dothideomycetes</taxon>
        <taxon>Dothideomycetidae</taxon>
        <taxon>Cladosporiales</taxon>
        <taxon>Cladosporiaceae</taxon>
        <taxon>Cryoendolithus</taxon>
    </lineage>
</organism>
<keyword evidence="2" id="KW-0812">Transmembrane</keyword>
<dbReference type="OrthoDB" id="3946116at2759"/>
<protein>
    <recommendedName>
        <fullName evidence="5">Apple domain-containing protein</fullName>
    </recommendedName>
</protein>
<evidence type="ECO:0000313" key="4">
    <source>
        <dbReference type="Proteomes" id="UP000192596"/>
    </source>
</evidence>
<dbReference type="EMBL" id="NAJO01000017">
    <property type="protein sequence ID" value="OQO06327.1"/>
    <property type="molecule type" value="Genomic_DNA"/>
</dbReference>